<evidence type="ECO:0000313" key="3">
    <source>
        <dbReference type="Proteomes" id="UP001362999"/>
    </source>
</evidence>
<keyword evidence="3" id="KW-1185">Reference proteome</keyword>
<feature type="compositionally biased region" description="Basic and acidic residues" evidence="1">
    <location>
        <begin position="153"/>
        <end position="162"/>
    </location>
</feature>
<comment type="caution">
    <text evidence="2">The sequence shown here is derived from an EMBL/GenBank/DDBJ whole genome shotgun (WGS) entry which is preliminary data.</text>
</comment>
<evidence type="ECO:0000313" key="2">
    <source>
        <dbReference type="EMBL" id="KAK7000278.1"/>
    </source>
</evidence>
<protein>
    <submittedName>
        <fullName evidence="2">Uncharacterized protein</fullName>
    </submittedName>
</protein>
<dbReference type="AlphaFoldDB" id="A0AAW0A294"/>
<gene>
    <name evidence="2" type="ORF">R3P38DRAFT_2797542</name>
</gene>
<dbReference type="Proteomes" id="UP001362999">
    <property type="component" value="Unassembled WGS sequence"/>
</dbReference>
<dbReference type="EMBL" id="JAWWNJ010000089">
    <property type="protein sequence ID" value="KAK7000278.1"/>
    <property type="molecule type" value="Genomic_DNA"/>
</dbReference>
<feature type="region of interest" description="Disordered" evidence="1">
    <location>
        <begin position="38"/>
        <end position="63"/>
    </location>
</feature>
<feature type="region of interest" description="Disordered" evidence="1">
    <location>
        <begin position="147"/>
        <end position="175"/>
    </location>
</feature>
<organism evidence="2 3">
    <name type="scientific">Favolaschia claudopus</name>
    <dbReference type="NCBI Taxonomy" id="2862362"/>
    <lineage>
        <taxon>Eukaryota</taxon>
        <taxon>Fungi</taxon>
        <taxon>Dikarya</taxon>
        <taxon>Basidiomycota</taxon>
        <taxon>Agaricomycotina</taxon>
        <taxon>Agaricomycetes</taxon>
        <taxon>Agaricomycetidae</taxon>
        <taxon>Agaricales</taxon>
        <taxon>Marasmiineae</taxon>
        <taxon>Mycenaceae</taxon>
        <taxon>Favolaschia</taxon>
    </lineage>
</organism>
<evidence type="ECO:0000256" key="1">
    <source>
        <dbReference type="SAM" id="MobiDB-lite"/>
    </source>
</evidence>
<sequence length="296" mass="32416">MSRTLLVPEAGRAVETIMMGRRTRCHGGMQRRRRCVRVQGTAGRRRDEGRGGGGGTGQRSAEVKMEGDGKIWRWMWSTRQGVCAVPGLRRGSGLREEGEEDACAGRRDARTCNTGRRRSLGVRVKERRRKRGRRLACLTSTRGLQRGGGMNRSWEHRGRVKEEGEEGEGGEEMGCGRVDEDAEEKERSGAVCGASGIWGGGGVGIDKDEAWVSVALWVMRKVCAVEGAFVSSRGGGEGGGVVFREEAEELGSIEAERVMTLFGFIGRYDFAAWTLRASARLAARAILTDCLVRYTK</sequence>
<proteinExistence type="predicted"/>
<name>A0AAW0A294_9AGAR</name>
<accession>A0AAW0A294</accession>
<reference evidence="2 3" key="1">
    <citation type="journal article" date="2024" name="J Genomics">
        <title>Draft genome sequencing and assembly of Favolaschia claudopus CIRM-BRFM 2984 isolated from oak limbs.</title>
        <authorList>
            <person name="Navarro D."/>
            <person name="Drula E."/>
            <person name="Chaduli D."/>
            <person name="Cazenave R."/>
            <person name="Ahrendt S."/>
            <person name="Wang J."/>
            <person name="Lipzen A."/>
            <person name="Daum C."/>
            <person name="Barry K."/>
            <person name="Grigoriev I.V."/>
            <person name="Favel A."/>
            <person name="Rosso M.N."/>
            <person name="Martin F."/>
        </authorList>
    </citation>
    <scope>NUCLEOTIDE SEQUENCE [LARGE SCALE GENOMIC DNA]</scope>
    <source>
        <strain evidence="2 3">CIRM-BRFM 2984</strain>
    </source>
</reference>